<keyword evidence="2" id="KW-0732">Signal</keyword>
<evidence type="ECO:0000313" key="3">
    <source>
        <dbReference type="EnsemblPlants" id="MELO3C017408.2.1"/>
    </source>
</evidence>
<organism evidence="3">
    <name type="scientific">Cucumis melo</name>
    <name type="common">Muskmelon</name>
    <dbReference type="NCBI Taxonomy" id="3656"/>
    <lineage>
        <taxon>Eukaryota</taxon>
        <taxon>Viridiplantae</taxon>
        <taxon>Streptophyta</taxon>
        <taxon>Embryophyta</taxon>
        <taxon>Tracheophyta</taxon>
        <taxon>Spermatophyta</taxon>
        <taxon>Magnoliopsida</taxon>
        <taxon>eudicotyledons</taxon>
        <taxon>Gunneridae</taxon>
        <taxon>Pentapetalae</taxon>
        <taxon>rosids</taxon>
        <taxon>fabids</taxon>
        <taxon>Cucurbitales</taxon>
        <taxon>Cucurbitaceae</taxon>
        <taxon>Benincaseae</taxon>
        <taxon>Cucumis</taxon>
    </lineage>
</organism>
<feature type="region of interest" description="Disordered" evidence="1">
    <location>
        <begin position="54"/>
        <end position="92"/>
    </location>
</feature>
<dbReference type="Gramene" id="MELO3C017408.2.1">
    <property type="protein sequence ID" value="MELO3C017408.2.1"/>
    <property type="gene ID" value="MELO3C017408.2"/>
</dbReference>
<evidence type="ECO:0000256" key="1">
    <source>
        <dbReference type="SAM" id="MobiDB-lite"/>
    </source>
</evidence>
<feature type="compositionally biased region" description="Basic and acidic residues" evidence="1">
    <location>
        <begin position="54"/>
        <end position="67"/>
    </location>
</feature>
<evidence type="ECO:0000256" key="2">
    <source>
        <dbReference type="SAM" id="SignalP"/>
    </source>
</evidence>
<reference evidence="3" key="1">
    <citation type="submission" date="2023-03" db="UniProtKB">
        <authorList>
            <consortium name="EnsemblPlants"/>
        </authorList>
    </citation>
    <scope>IDENTIFICATION</scope>
</reference>
<dbReference type="AlphaFoldDB" id="A0A9I9DF11"/>
<sequence length="120" mass="13912">MRSSQFIFFCLLFTFFYLRSMDLLHSPPRLFTSEGRPARKYLGTSFSNYPKSEYHEVHEDEFNRPSPKDMSSNTPEHEASVTFPPKSTPSSNRLLTQRTIADKSWLSALSLQLAKIYVIL</sequence>
<protein>
    <submittedName>
        <fullName evidence="3">Uncharacterized protein</fullName>
    </submittedName>
</protein>
<accession>A0A9I9DF11</accession>
<feature type="chain" id="PRO_5039897787" evidence="2">
    <location>
        <begin position="21"/>
        <end position="120"/>
    </location>
</feature>
<name>A0A9I9DF11_CUCME</name>
<proteinExistence type="predicted"/>
<dbReference type="EnsemblPlants" id="MELO3C017408.2.1">
    <property type="protein sequence ID" value="MELO3C017408.2.1"/>
    <property type="gene ID" value="MELO3C017408.2"/>
</dbReference>
<feature type="signal peptide" evidence="2">
    <location>
        <begin position="1"/>
        <end position="20"/>
    </location>
</feature>